<reference evidence="1 2" key="1">
    <citation type="submission" date="2016-10" db="EMBL/GenBank/DDBJ databases">
        <authorList>
            <person name="de Groot N.N."/>
        </authorList>
    </citation>
    <scope>NUCLEOTIDE SEQUENCE [LARGE SCALE GENOMIC DNA]</scope>
    <source>
        <strain evidence="1 2">DSM 24015</strain>
    </source>
</reference>
<dbReference type="GO" id="GO:0006313">
    <property type="term" value="P:DNA transposition"/>
    <property type="evidence" value="ECO:0007669"/>
    <property type="project" value="InterPro"/>
</dbReference>
<dbReference type="InterPro" id="IPR005063">
    <property type="entry name" value="Transposase_27"/>
</dbReference>
<proteinExistence type="predicted"/>
<dbReference type="Pfam" id="PF03400">
    <property type="entry name" value="DDE_Tnp_IS1"/>
    <property type="match status" value="1"/>
</dbReference>
<name>A0A1G7E8B7_9FLAO</name>
<protein>
    <submittedName>
        <fullName evidence="1">Insertion element IS1 protein InsB</fullName>
    </submittedName>
</protein>
<accession>A0A1G7E8B7</accession>
<evidence type="ECO:0000313" key="1">
    <source>
        <dbReference type="EMBL" id="SDE59958.1"/>
    </source>
</evidence>
<evidence type="ECO:0000313" key="2">
    <source>
        <dbReference type="Proteomes" id="UP000198517"/>
    </source>
</evidence>
<gene>
    <name evidence="1" type="ORF">SAMN05421544_11465</name>
</gene>
<feature type="non-terminal residue" evidence="1">
    <location>
        <position position="1"/>
    </location>
</feature>
<dbReference type="AlphaFoldDB" id="A0A1G7E8B7"/>
<organism evidence="1 2">
    <name type="scientific">Riemerella columbipharyngis</name>
    <dbReference type="NCBI Taxonomy" id="1071918"/>
    <lineage>
        <taxon>Bacteria</taxon>
        <taxon>Pseudomonadati</taxon>
        <taxon>Bacteroidota</taxon>
        <taxon>Flavobacteriia</taxon>
        <taxon>Flavobacteriales</taxon>
        <taxon>Weeksellaceae</taxon>
        <taxon>Riemerella</taxon>
    </lineage>
</organism>
<sequence length="68" mass="8308">EISPKQNKYKSLQVDELWTFVGKKKNKKWLIYAYSFETKEIEAWVWGKRNIKTAQKLREKIEEIGREF</sequence>
<keyword evidence="2" id="KW-1185">Reference proteome</keyword>
<dbReference type="EMBL" id="FNAS01000014">
    <property type="protein sequence ID" value="SDE59958.1"/>
    <property type="molecule type" value="Genomic_DNA"/>
</dbReference>
<dbReference type="Proteomes" id="UP000198517">
    <property type="component" value="Unassembled WGS sequence"/>
</dbReference>
<dbReference type="GO" id="GO:0004803">
    <property type="term" value="F:transposase activity"/>
    <property type="evidence" value="ECO:0007669"/>
    <property type="project" value="InterPro"/>
</dbReference>
<dbReference type="GO" id="GO:0003677">
    <property type="term" value="F:DNA binding"/>
    <property type="evidence" value="ECO:0007669"/>
    <property type="project" value="InterPro"/>
</dbReference>